<feature type="domain" description="AB hydrolase-1" evidence="2">
    <location>
        <begin position="69"/>
        <end position="318"/>
    </location>
</feature>
<evidence type="ECO:0000313" key="4">
    <source>
        <dbReference type="Proteomes" id="UP000321685"/>
    </source>
</evidence>
<dbReference type="SUPFAM" id="SSF53474">
    <property type="entry name" value="alpha/beta-Hydrolases"/>
    <property type="match status" value="1"/>
</dbReference>
<organism evidence="3 4">
    <name type="scientific">Pseudonocardia sulfidoxydans NBRC 16205</name>
    <dbReference type="NCBI Taxonomy" id="1223511"/>
    <lineage>
        <taxon>Bacteria</taxon>
        <taxon>Bacillati</taxon>
        <taxon>Actinomycetota</taxon>
        <taxon>Actinomycetes</taxon>
        <taxon>Pseudonocardiales</taxon>
        <taxon>Pseudonocardiaceae</taxon>
        <taxon>Pseudonocardia</taxon>
    </lineage>
</organism>
<dbReference type="Pfam" id="PF00561">
    <property type="entry name" value="Abhydrolase_1"/>
    <property type="match status" value="1"/>
</dbReference>
<dbReference type="InterPro" id="IPR000639">
    <property type="entry name" value="Epox_hydrolase-like"/>
</dbReference>
<dbReference type="InterPro" id="IPR000073">
    <property type="entry name" value="AB_hydrolase_1"/>
</dbReference>
<dbReference type="PANTHER" id="PTHR46438:SF11">
    <property type="entry name" value="LIPASE-RELATED"/>
    <property type="match status" value="1"/>
</dbReference>
<dbReference type="Proteomes" id="UP000321685">
    <property type="component" value="Unassembled WGS sequence"/>
</dbReference>
<dbReference type="EMBL" id="BJVJ01000056">
    <property type="protein sequence ID" value="GEL25512.1"/>
    <property type="molecule type" value="Genomic_DNA"/>
</dbReference>
<keyword evidence="4" id="KW-1185">Reference proteome</keyword>
<feature type="region of interest" description="Disordered" evidence="1">
    <location>
        <begin position="1"/>
        <end position="48"/>
    </location>
</feature>
<dbReference type="PANTHER" id="PTHR46438">
    <property type="entry name" value="ALPHA/BETA-HYDROLASES SUPERFAMILY PROTEIN"/>
    <property type="match status" value="1"/>
</dbReference>
<evidence type="ECO:0000259" key="2">
    <source>
        <dbReference type="Pfam" id="PF00561"/>
    </source>
</evidence>
<feature type="compositionally biased region" description="Pro residues" evidence="1">
    <location>
        <begin position="14"/>
        <end position="29"/>
    </location>
</feature>
<sequence length="360" mass="37873">MCDATMSDAGRMPGPAPTPDASRPAPPLADPTTLPPLDLARRPWPGREVTAGGVTMHVRETPGPATRAVYVHGLSGSATNWTDLAGLLAGRASGMSVDLPGFGSSPPLDPRVWTPDANAEALARFLRASGDEPVHLLGNSLGGSVCVLLAARHPDLVRTLTLVSPAVPDRRPDPRRLSDPRLALAMIPGAPGRRARAALAALGPRERAEQVLALCFGDPARAPEHRIAEAAEEILARGSVPWAADAVNGAAFAMFASWLRCGQASPWAALRAVTVPTLVVWGDRDRLVAPRHAARTVRSLRDGRLLMLPGVGHIAQMEVPDVVARAVAGMWDAVESGEWAGDVARDGKMQAAVRVDHVES</sequence>
<dbReference type="InterPro" id="IPR029058">
    <property type="entry name" value="AB_hydrolase_fold"/>
</dbReference>
<dbReference type="AlphaFoldDB" id="A0A511DL25"/>
<evidence type="ECO:0000256" key="1">
    <source>
        <dbReference type="SAM" id="MobiDB-lite"/>
    </source>
</evidence>
<dbReference type="Gene3D" id="3.40.50.1820">
    <property type="entry name" value="alpha/beta hydrolase"/>
    <property type="match status" value="1"/>
</dbReference>
<dbReference type="GO" id="GO:0016787">
    <property type="term" value="F:hydrolase activity"/>
    <property type="evidence" value="ECO:0007669"/>
    <property type="project" value="UniProtKB-KW"/>
</dbReference>
<comment type="caution">
    <text evidence="3">The sequence shown here is derived from an EMBL/GenBank/DDBJ whole genome shotgun (WGS) entry which is preliminary data.</text>
</comment>
<evidence type="ECO:0000313" key="3">
    <source>
        <dbReference type="EMBL" id="GEL25512.1"/>
    </source>
</evidence>
<protein>
    <submittedName>
        <fullName evidence="3">Hydrolase</fullName>
    </submittedName>
</protein>
<reference evidence="3 4" key="1">
    <citation type="submission" date="2019-07" db="EMBL/GenBank/DDBJ databases">
        <title>Whole genome shotgun sequence of Pseudonocardia sulfidoxydans NBRC 16205.</title>
        <authorList>
            <person name="Hosoyama A."/>
            <person name="Uohara A."/>
            <person name="Ohji S."/>
            <person name="Ichikawa N."/>
        </authorList>
    </citation>
    <scope>NUCLEOTIDE SEQUENCE [LARGE SCALE GENOMIC DNA]</scope>
    <source>
        <strain evidence="3 4">NBRC 16205</strain>
    </source>
</reference>
<accession>A0A511DL25</accession>
<gene>
    <name evidence="3" type="ORF">PSU4_44660</name>
</gene>
<dbReference type="PRINTS" id="PR00111">
    <property type="entry name" value="ABHYDROLASE"/>
</dbReference>
<proteinExistence type="predicted"/>
<name>A0A511DL25_9PSEU</name>
<dbReference type="PRINTS" id="PR00412">
    <property type="entry name" value="EPOXHYDRLASE"/>
</dbReference>
<keyword evidence="3" id="KW-0378">Hydrolase</keyword>